<name>A0A2M8KTQ4_9BACT</name>
<sequence>CFAYPYGGTNQQVISLARQIYNYSFATDQAPVNWSDSDFAQIRREFVWPKSSVIDIEDLVVHFGTYDNNPYKGYE</sequence>
<dbReference type="Gene3D" id="3.20.20.370">
    <property type="entry name" value="Glycoside hydrolase/deacetylase"/>
    <property type="match status" value="1"/>
</dbReference>
<dbReference type="Proteomes" id="UP000229554">
    <property type="component" value="Unassembled WGS sequence"/>
</dbReference>
<organism evidence="1 2">
    <name type="scientific">Candidatus Roizmanbacteria bacterium CG10_big_fil_rev_8_21_14_0_10_39_6</name>
    <dbReference type="NCBI Taxonomy" id="1974853"/>
    <lineage>
        <taxon>Bacteria</taxon>
        <taxon>Candidatus Roizmaniibacteriota</taxon>
    </lineage>
</organism>
<proteinExistence type="predicted"/>
<comment type="caution">
    <text evidence="1">The sequence shown here is derived from an EMBL/GenBank/DDBJ whole genome shotgun (WGS) entry which is preliminary data.</text>
</comment>
<dbReference type="AlphaFoldDB" id="A0A2M8KTQ4"/>
<dbReference type="EMBL" id="PFED01000009">
    <property type="protein sequence ID" value="PJE63306.1"/>
    <property type="molecule type" value="Genomic_DNA"/>
</dbReference>
<reference evidence="2" key="1">
    <citation type="submission" date="2017-09" db="EMBL/GenBank/DDBJ databases">
        <title>Depth-based differentiation of microbial function through sediment-hosted aquifers and enrichment of novel symbionts in the deep terrestrial subsurface.</title>
        <authorList>
            <person name="Probst A.J."/>
            <person name="Ladd B."/>
            <person name="Jarett J.K."/>
            <person name="Geller-Mcgrath D.E."/>
            <person name="Sieber C.M.K."/>
            <person name="Emerson J.B."/>
            <person name="Anantharaman K."/>
            <person name="Thomas B.C."/>
            <person name="Malmstrom R."/>
            <person name="Stieglmeier M."/>
            <person name="Klingl A."/>
            <person name="Woyke T."/>
            <person name="Ryan C.M."/>
            <person name="Banfield J.F."/>
        </authorList>
    </citation>
    <scope>NUCLEOTIDE SEQUENCE [LARGE SCALE GENOMIC DNA]</scope>
</reference>
<feature type="non-terminal residue" evidence="1">
    <location>
        <position position="1"/>
    </location>
</feature>
<evidence type="ECO:0000313" key="1">
    <source>
        <dbReference type="EMBL" id="PJE63306.1"/>
    </source>
</evidence>
<protein>
    <submittedName>
        <fullName evidence="1">Uncharacterized protein</fullName>
    </submittedName>
</protein>
<accession>A0A2M8KTQ4</accession>
<gene>
    <name evidence="1" type="ORF">COU88_00260</name>
</gene>
<evidence type="ECO:0000313" key="2">
    <source>
        <dbReference type="Proteomes" id="UP000229554"/>
    </source>
</evidence>